<dbReference type="Proteomes" id="UP000028945">
    <property type="component" value="Chromosome"/>
</dbReference>
<gene>
    <name evidence="3" type="ORF">IX83_05145</name>
</gene>
<name>A0A077DH58_9BURK</name>
<sequence>MKKQRIYLRIPNWIGDVCMSLPSIEALIQENIELVICAKPWAKELLSTLNYTDFIELNGEIIHDFTKIARHLKENPCERPLALTLPHSLTSAITFKAAKLKTAGFKAQGRSLLLSWRFNMNRQVHRVQCWYELVKKTIETWKKMGINLSSPPELNDYIPYTINPQSLQEAQLIQETYQLKDFILIAPTATGKHKGKDKNWPYYHELTQMLQAQGYTVAVSVPEKELSIAKAHAPTALFLPSIKLSTYIALTSLAKLVICNDSGVAHLCSLSQTPQLTMIGVTDPSITAPWTPHKYLMGSSQGWASAQDVYQKALTLLPPHHE</sequence>
<dbReference type="CDD" id="cd03789">
    <property type="entry name" value="GT9_LPS_heptosyltransferase"/>
    <property type="match status" value="1"/>
</dbReference>
<dbReference type="InterPro" id="IPR051199">
    <property type="entry name" value="LPS_LOS_Heptosyltrfase"/>
</dbReference>
<keyword evidence="2" id="KW-0808">Transferase</keyword>
<dbReference type="GO" id="GO:0008713">
    <property type="term" value="F:ADP-heptose-lipopolysaccharide heptosyltransferase activity"/>
    <property type="evidence" value="ECO:0007669"/>
    <property type="project" value="TreeGrafter"/>
</dbReference>
<organism evidence="3 4">
    <name type="scientific">Basilea psittacipulmonis DSM 24701</name>
    <dbReference type="NCBI Taxonomy" id="1072685"/>
    <lineage>
        <taxon>Bacteria</taxon>
        <taxon>Pseudomonadati</taxon>
        <taxon>Pseudomonadota</taxon>
        <taxon>Betaproteobacteria</taxon>
        <taxon>Burkholderiales</taxon>
        <taxon>Alcaligenaceae</taxon>
        <taxon>Basilea</taxon>
    </lineage>
</organism>
<dbReference type="HOGENOM" id="CLU_862394_0_0_4"/>
<dbReference type="KEGG" id="bpsi:IX83_05145"/>
<proteinExistence type="predicted"/>
<accession>A0A077DH58</accession>
<dbReference type="STRING" id="1072685.IX83_05145"/>
<protein>
    <recommendedName>
        <fullName evidence="5">Heptosyltransferase</fullName>
    </recommendedName>
</protein>
<evidence type="ECO:0000313" key="3">
    <source>
        <dbReference type="EMBL" id="AIL32777.1"/>
    </source>
</evidence>
<dbReference type="AlphaFoldDB" id="A0A077DH58"/>
<dbReference type="eggNOG" id="COG0859">
    <property type="taxonomic scope" value="Bacteria"/>
</dbReference>
<evidence type="ECO:0000256" key="1">
    <source>
        <dbReference type="ARBA" id="ARBA00022676"/>
    </source>
</evidence>
<keyword evidence="1" id="KW-0328">Glycosyltransferase</keyword>
<dbReference type="SUPFAM" id="SSF53756">
    <property type="entry name" value="UDP-Glycosyltransferase/glycogen phosphorylase"/>
    <property type="match status" value="1"/>
</dbReference>
<dbReference type="GO" id="GO:0009244">
    <property type="term" value="P:lipopolysaccharide core region biosynthetic process"/>
    <property type="evidence" value="ECO:0007669"/>
    <property type="project" value="TreeGrafter"/>
</dbReference>
<dbReference type="PANTHER" id="PTHR30160">
    <property type="entry name" value="TETRAACYLDISACCHARIDE 4'-KINASE-RELATED"/>
    <property type="match status" value="1"/>
</dbReference>
<evidence type="ECO:0000256" key="2">
    <source>
        <dbReference type="ARBA" id="ARBA00022679"/>
    </source>
</evidence>
<reference evidence="3 4" key="1">
    <citation type="journal article" date="2014" name="BMC Genomics">
        <title>A genomic perspective on a new bacterial genus and species from the Alcaligenaceae family, Basilea psittacipulmonis.</title>
        <authorList>
            <person name="Whiteson K.L."/>
            <person name="Hernandez D."/>
            <person name="Lazarevic V."/>
            <person name="Gaia N."/>
            <person name="Farinelli L."/>
            <person name="Francois P."/>
            <person name="Pilo P."/>
            <person name="Frey J."/>
            <person name="Schrenzel J."/>
        </authorList>
    </citation>
    <scope>NUCLEOTIDE SEQUENCE [LARGE SCALE GENOMIC DNA]</scope>
    <source>
        <strain evidence="3 4">DSM 24701</strain>
    </source>
</reference>
<dbReference type="Pfam" id="PF01075">
    <property type="entry name" value="Glyco_transf_9"/>
    <property type="match status" value="1"/>
</dbReference>
<dbReference type="Gene3D" id="3.40.50.2000">
    <property type="entry name" value="Glycogen Phosphorylase B"/>
    <property type="match status" value="2"/>
</dbReference>
<evidence type="ECO:0000313" key="4">
    <source>
        <dbReference type="Proteomes" id="UP000028945"/>
    </source>
</evidence>
<dbReference type="EMBL" id="CP009238">
    <property type="protein sequence ID" value="AIL32777.1"/>
    <property type="molecule type" value="Genomic_DNA"/>
</dbReference>
<evidence type="ECO:0008006" key="5">
    <source>
        <dbReference type="Google" id="ProtNLM"/>
    </source>
</evidence>
<dbReference type="GO" id="GO:0005829">
    <property type="term" value="C:cytosol"/>
    <property type="evidence" value="ECO:0007669"/>
    <property type="project" value="TreeGrafter"/>
</dbReference>
<dbReference type="InterPro" id="IPR002201">
    <property type="entry name" value="Glyco_trans_9"/>
</dbReference>
<keyword evidence="4" id="KW-1185">Reference proteome</keyword>